<dbReference type="Gene3D" id="3.40.50.300">
    <property type="entry name" value="P-loop containing nucleotide triphosphate hydrolases"/>
    <property type="match status" value="2"/>
</dbReference>
<dbReference type="InterPro" id="IPR027417">
    <property type="entry name" value="P-loop_NTPase"/>
</dbReference>
<keyword evidence="4 12" id="KW-0347">Helicase</keyword>
<name>A0AAF0FM76_9EURY</name>
<dbReference type="GO" id="GO:0003724">
    <property type="term" value="F:RNA helicase activity"/>
    <property type="evidence" value="ECO:0007669"/>
    <property type="project" value="InterPro"/>
</dbReference>
<evidence type="ECO:0000256" key="1">
    <source>
        <dbReference type="ARBA" id="ARBA00022490"/>
    </source>
</evidence>
<dbReference type="Pfam" id="PF00270">
    <property type="entry name" value="DEAD"/>
    <property type="match status" value="1"/>
</dbReference>
<evidence type="ECO:0000259" key="10">
    <source>
        <dbReference type="PROSITE" id="PS51194"/>
    </source>
</evidence>
<dbReference type="GO" id="GO:0009409">
    <property type="term" value="P:response to cold"/>
    <property type="evidence" value="ECO:0007669"/>
    <property type="project" value="TreeGrafter"/>
</dbReference>
<protein>
    <submittedName>
        <fullName evidence="12">DEAD/DEAH box helicase</fullName>
    </submittedName>
</protein>
<dbReference type="SMART" id="SM00490">
    <property type="entry name" value="HELICc"/>
    <property type="match status" value="1"/>
</dbReference>
<feature type="domain" description="DEAD-box RNA helicase Q" evidence="11">
    <location>
        <begin position="5"/>
        <end position="33"/>
    </location>
</feature>
<dbReference type="GO" id="GO:0016787">
    <property type="term" value="F:hydrolase activity"/>
    <property type="evidence" value="ECO:0007669"/>
    <property type="project" value="UniProtKB-KW"/>
</dbReference>
<evidence type="ECO:0000256" key="8">
    <source>
        <dbReference type="SAM" id="MobiDB-lite"/>
    </source>
</evidence>
<evidence type="ECO:0000256" key="4">
    <source>
        <dbReference type="ARBA" id="ARBA00022806"/>
    </source>
</evidence>
<keyword evidence="13" id="KW-1185">Reference proteome</keyword>
<dbReference type="GO" id="GO:0140097">
    <property type="term" value="F:catalytic activity, acting on DNA"/>
    <property type="evidence" value="ECO:0007669"/>
    <property type="project" value="UniProtKB-ARBA"/>
</dbReference>
<dbReference type="Gene3D" id="3.30.70.330">
    <property type="match status" value="1"/>
</dbReference>
<feature type="domain" description="Helicase C-terminal" evidence="10">
    <location>
        <begin position="218"/>
        <end position="379"/>
    </location>
</feature>
<dbReference type="InterPro" id="IPR001650">
    <property type="entry name" value="Helicase_C-like"/>
</dbReference>
<dbReference type="KEGG" id="manq:L1994_08210"/>
<organism evidence="12 13">
    <name type="scientific">Methanomicrobium antiquum</name>
    <dbReference type="NCBI Taxonomy" id="487686"/>
    <lineage>
        <taxon>Archaea</taxon>
        <taxon>Methanobacteriati</taxon>
        <taxon>Methanobacteriota</taxon>
        <taxon>Stenosarchaea group</taxon>
        <taxon>Methanomicrobia</taxon>
        <taxon>Methanomicrobiales</taxon>
        <taxon>Methanomicrobiaceae</taxon>
        <taxon>Methanomicrobium</taxon>
    </lineage>
</organism>
<dbReference type="InterPro" id="IPR044742">
    <property type="entry name" value="DEAD/DEAH_RhlB"/>
</dbReference>
<keyword evidence="3" id="KW-0378">Hydrolase</keyword>
<dbReference type="PROSITE" id="PS51195">
    <property type="entry name" value="Q_MOTIF"/>
    <property type="match status" value="1"/>
</dbReference>
<evidence type="ECO:0000256" key="2">
    <source>
        <dbReference type="ARBA" id="ARBA00022741"/>
    </source>
</evidence>
<dbReference type="InterPro" id="IPR014014">
    <property type="entry name" value="RNA_helicase_DEAD_Q_motif"/>
</dbReference>
<keyword evidence="1" id="KW-0963">Cytoplasm</keyword>
<dbReference type="InterPro" id="IPR050547">
    <property type="entry name" value="DEAD_box_RNA_helicases"/>
</dbReference>
<gene>
    <name evidence="12" type="ORF">L1994_08210</name>
</gene>
<feature type="compositionally biased region" description="Polar residues" evidence="8">
    <location>
        <begin position="435"/>
        <end position="451"/>
    </location>
</feature>
<dbReference type="InterPro" id="IPR011545">
    <property type="entry name" value="DEAD/DEAH_box_helicase_dom"/>
</dbReference>
<evidence type="ECO:0000313" key="12">
    <source>
        <dbReference type="EMBL" id="WFN36127.1"/>
    </source>
</evidence>
<dbReference type="FunFam" id="3.40.50.300:FF:000108">
    <property type="entry name" value="ATP-dependent RNA helicase RhlE"/>
    <property type="match status" value="1"/>
</dbReference>
<dbReference type="CDD" id="cd12252">
    <property type="entry name" value="RRM_DbpA"/>
    <property type="match status" value="1"/>
</dbReference>
<keyword evidence="6" id="KW-0346">Stress response</keyword>
<keyword evidence="5" id="KW-0067">ATP-binding</keyword>
<dbReference type="PROSITE" id="PS51194">
    <property type="entry name" value="HELICASE_CTER"/>
    <property type="match status" value="1"/>
</dbReference>
<dbReference type="EMBL" id="CP091092">
    <property type="protein sequence ID" value="WFN36127.1"/>
    <property type="molecule type" value="Genomic_DNA"/>
</dbReference>
<feature type="short sequence motif" description="Q motif" evidence="7">
    <location>
        <begin position="5"/>
        <end position="33"/>
    </location>
</feature>
<feature type="domain" description="Helicase ATP-binding" evidence="9">
    <location>
        <begin position="36"/>
        <end position="207"/>
    </location>
</feature>
<dbReference type="Pfam" id="PF25399">
    <property type="entry name" value="DeaD_dimer"/>
    <property type="match status" value="1"/>
</dbReference>
<evidence type="ECO:0000256" key="7">
    <source>
        <dbReference type="PROSITE-ProRule" id="PRU00552"/>
    </source>
</evidence>
<proteinExistence type="predicted"/>
<dbReference type="PANTHER" id="PTHR47963">
    <property type="entry name" value="DEAD-BOX ATP-DEPENDENT RNA HELICASE 47, MITOCHONDRIAL"/>
    <property type="match status" value="1"/>
</dbReference>
<dbReference type="InterPro" id="IPR057325">
    <property type="entry name" value="DeaD_dimer"/>
</dbReference>
<dbReference type="InterPro" id="IPR012677">
    <property type="entry name" value="Nucleotide-bd_a/b_plait_sf"/>
</dbReference>
<dbReference type="GO" id="GO:0005840">
    <property type="term" value="C:ribosome"/>
    <property type="evidence" value="ECO:0007669"/>
    <property type="project" value="TreeGrafter"/>
</dbReference>
<dbReference type="CDD" id="cd00268">
    <property type="entry name" value="DEADc"/>
    <property type="match status" value="1"/>
</dbReference>
<accession>A0AAF0FM76</accession>
<feature type="region of interest" description="Disordered" evidence="8">
    <location>
        <begin position="429"/>
        <end position="451"/>
    </location>
</feature>
<dbReference type="Pfam" id="PF03880">
    <property type="entry name" value="DbpA"/>
    <property type="match status" value="1"/>
</dbReference>
<dbReference type="CDD" id="cd18787">
    <property type="entry name" value="SF2_C_DEAD"/>
    <property type="match status" value="1"/>
</dbReference>
<dbReference type="SMART" id="SM00487">
    <property type="entry name" value="DEXDc"/>
    <property type="match status" value="1"/>
</dbReference>
<dbReference type="RefSeq" id="WP_278098966.1">
    <property type="nucleotide sequence ID" value="NZ_CP091092.1"/>
</dbReference>
<evidence type="ECO:0000256" key="3">
    <source>
        <dbReference type="ARBA" id="ARBA00022801"/>
    </source>
</evidence>
<evidence type="ECO:0000259" key="9">
    <source>
        <dbReference type="PROSITE" id="PS51192"/>
    </source>
</evidence>
<dbReference type="GO" id="GO:0005524">
    <property type="term" value="F:ATP binding"/>
    <property type="evidence" value="ECO:0007669"/>
    <property type="project" value="UniProtKB-KW"/>
</dbReference>
<evidence type="ECO:0000256" key="5">
    <source>
        <dbReference type="ARBA" id="ARBA00022840"/>
    </source>
</evidence>
<dbReference type="AlphaFoldDB" id="A0AAF0FM76"/>
<evidence type="ECO:0000259" key="11">
    <source>
        <dbReference type="PROSITE" id="PS51195"/>
    </source>
</evidence>
<dbReference type="PROSITE" id="PS51192">
    <property type="entry name" value="HELICASE_ATP_BIND_1"/>
    <property type="match status" value="1"/>
</dbReference>
<dbReference type="InterPro" id="IPR014001">
    <property type="entry name" value="Helicase_ATP-bd"/>
</dbReference>
<dbReference type="GO" id="GO:0005829">
    <property type="term" value="C:cytosol"/>
    <property type="evidence" value="ECO:0007669"/>
    <property type="project" value="TreeGrafter"/>
</dbReference>
<dbReference type="InterPro" id="IPR005580">
    <property type="entry name" value="DbpA/CsdA_RNA-bd_dom"/>
</dbReference>
<evidence type="ECO:0000313" key="13">
    <source>
        <dbReference type="Proteomes" id="UP001218895"/>
    </source>
</evidence>
<dbReference type="Proteomes" id="UP001218895">
    <property type="component" value="Chromosome"/>
</dbReference>
<dbReference type="PANTHER" id="PTHR47963:SF5">
    <property type="entry name" value="DEAD-BOX ATP-DEPENDENT RNA HELICASE CSHA"/>
    <property type="match status" value="1"/>
</dbReference>
<dbReference type="GO" id="GO:0033592">
    <property type="term" value="F:RNA strand annealing activity"/>
    <property type="evidence" value="ECO:0007669"/>
    <property type="project" value="TreeGrafter"/>
</dbReference>
<dbReference type="SUPFAM" id="SSF52540">
    <property type="entry name" value="P-loop containing nucleoside triphosphate hydrolases"/>
    <property type="match status" value="1"/>
</dbReference>
<reference evidence="12" key="1">
    <citation type="submission" date="2022-01" db="EMBL/GenBank/DDBJ databases">
        <title>Complete genome of Methanomicrobium antiquum DSM 21220.</title>
        <authorList>
            <person name="Chen S.-C."/>
            <person name="You Y.-T."/>
            <person name="Zhou Y.-Z."/>
            <person name="Lai M.-C."/>
        </authorList>
    </citation>
    <scope>NUCLEOTIDE SEQUENCE</scope>
    <source>
        <strain evidence="12">DSM 21220</strain>
    </source>
</reference>
<evidence type="ECO:0000256" key="6">
    <source>
        <dbReference type="ARBA" id="ARBA00023016"/>
    </source>
</evidence>
<dbReference type="Pfam" id="PF00271">
    <property type="entry name" value="Helicase_C"/>
    <property type="match status" value="1"/>
</dbReference>
<sequence>MDSFLKFSELNISEEILKAIEDMGFEEPTPIQQLSIPLIMNGRDVTGQAQTGTGKTAAFAIPVIEKIDVKKSNVQAIILSPTRELTIQIAEEFNRLLKYRDDIRVLPIYGGQPIERQISVLNRGVQIVVGTPGRVMDHLKRRTLVLSSVETIVLDEADQMLDMGFKEDLEEILAYAPEKRQTILFSATMPKPIIKISKAFQKNPEFLKLNPTELTVPLIEQSYIETRERDKLDILCRLIDINGPGLSMIFCNTKRRVDELSSSLHSRGYFAEGLHGDMKQALRDRVMGKFRGGSLDILIATDVAARGIDVDDIDTVYNYDVPQDVEYYVHRIGRTGRAGKTGRAYTFVGPRETEKLRMIQRLAKVKIRRVSPPSTKDVENCRLERFLDKIRNLMAESDLTAYISAVEKLMDEDFPLTDISAALMKLHMEGDGRESSQSSQKETSADFSNTGGEPGMVRFFINIGKAKGIRPGDIVGAIAGETKIQGNLIGAISIFNDFSFVEVPENNAADVYRVMNNSTIRGHEISLEPARKANR</sequence>
<dbReference type="GeneID" id="79950374"/>
<keyword evidence="2" id="KW-0547">Nucleotide-binding</keyword>